<evidence type="ECO:0000313" key="1">
    <source>
        <dbReference type="EMBL" id="KAA6392250.1"/>
    </source>
</evidence>
<dbReference type="EMBL" id="SNRW01002609">
    <property type="protein sequence ID" value="KAA6392250.1"/>
    <property type="molecule type" value="Genomic_DNA"/>
</dbReference>
<sequence length="148" mass="17262">MTQTLRHFSNDEIFDDLRGLYGTIFPEKETIVKQRQEFITNHSLVAFTDPPGRPKITGISPQIEKDIIWGPNVSLRFLAKKYKHDKQAISRIIADDTEWVTVTERWVPHVLSQSNKVQQVELCKYLIPLLKNFAKNNFLDIPKQRNSK</sequence>
<reference evidence="1 2" key="1">
    <citation type="submission" date="2019-03" db="EMBL/GenBank/DDBJ databases">
        <title>Single cell metagenomics reveals metabolic interactions within the superorganism composed of flagellate Streblomastix strix and complex community of Bacteroidetes bacteria on its surface.</title>
        <authorList>
            <person name="Treitli S.C."/>
            <person name="Kolisko M."/>
            <person name="Husnik F."/>
            <person name="Keeling P."/>
            <person name="Hampl V."/>
        </authorList>
    </citation>
    <scope>NUCLEOTIDE SEQUENCE [LARGE SCALE GENOMIC DNA]</scope>
    <source>
        <strain evidence="1">ST1C</strain>
    </source>
</reference>
<dbReference type="AlphaFoldDB" id="A0A5J4WBQ4"/>
<proteinExistence type="predicted"/>
<dbReference type="OrthoDB" id="6594069at2759"/>
<accession>A0A5J4WBQ4</accession>
<dbReference type="Proteomes" id="UP000324800">
    <property type="component" value="Unassembled WGS sequence"/>
</dbReference>
<gene>
    <name evidence="1" type="ORF">EZS28_012225</name>
</gene>
<name>A0A5J4WBQ4_9EUKA</name>
<comment type="caution">
    <text evidence="1">The sequence shown here is derived from an EMBL/GenBank/DDBJ whole genome shotgun (WGS) entry which is preliminary data.</text>
</comment>
<protein>
    <submittedName>
        <fullName evidence="1">Uncharacterized protein</fullName>
    </submittedName>
</protein>
<evidence type="ECO:0000313" key="2">
    <source>
        <dbReference type="Proteomes" id="UP000324800"/>
    </source>
</evidence>
<organism evidence="1 2">
    <name type="scientific">Streblomastix strix</name>
    <dbReference type="NCBI Taxonomy" id="222440"/>
    <lineage>
        <taxon>Eukaryota</taxon>
        <taxon>Metamonada</taxon>
        <taxon>Preaxostyla</taxon>
        <taxon>Oxymonadida</taxon>
        <taxon>Streblomastigidae</taxon>
        <taxon>Streblomastix</taxon>
    </lineage>
</organism>